<dbReference type="Pfam" id="PF13668">
    <property type="entry name" value="Ferritin_2"/>
    <property type="match status" value="1"/>
</dbReference>
<feature type="chain" id="PRO_5007873978" description="Rds1 protein" evidence="1">
    <location>
        <begin position="21"/>
        <end position="366"/>
    </location>
</feature>
<evidence type="ECO:0000256" key="1">
    <source>
        <dbReference type="SAM" id="SignalP"/>
    </source>
</evidence>
<accession>A0A166GM05</accession>
<dbReference type="InterPro" id="IPR039254">
    <property type="entry name" value="Rds1"/>
</dbReference>
<dbReference type="STRING" id="436010.A0A166GM05"/>
<dbReference type="Proteomes" id="UP000076532">
    <property type="component" value="Unassembled WGS sequence"/>
</dbReference>
<sequence>MWKPSLLSSCLLVLAGLARAAPYTPKGGVGTSGTPPPVYVPGSDFDFQSLNLALNQEWIELDLFHHGLAQFSPAEFEAAGVTPAYQFLIEYMADQEVGHATLISNILQGKGAKRCQYTYPFKTVPEFLDFCQKLTRWGESGVYGFLAHLDSRPSATLLTQSITTEARQQMAFRQLKGLFPMPVWFETGITQSMAWTLLAPYLKTCPAENPRIEWQNFPALTITNNPDATKEATGGAAVSSNVTALSYAGRHVTLEWEKPGKKVSYNNSYTTSTSAGKPKYAAWISQLNTTYTELKHIDGRKASTTQPGGNIFSNHTVAGGNSTISAPLINDTMFVLIVDDNPHVTPFNLSLLNKHVVAGPAIYQAG</sequence>
<dbReference type="EMBL" id="KV417577">
    <property type="protein sequence ID" value="KZP17971.1"/>
    <property type="molecule type" value="Genomic_DNA"/>
</dbReference>
<dbReference type="OrthoDB" id="2098436at2759"/>
<feature type="signal peptide" evidence="1">
    <location>
        <begin position="1"/>
        <end position="20"/>
    </location>
</feature>
<keyword evidence="1" id="KW-0732">Signal</keyword>
<reference evidence="2 3" key="1">
    <citation type="journal article" date="2016" name="Mol. Biol. Evol.">
        <title>Comparative Genomics of Early-Diverging Mushroom-Forming Fungi Provides Insights into the Origins of Lignocellulose Decay Capabilities.</title>
        <authorList>
            <person name="Nagy L.G."/>
            <person name="Riley R."/>
            <person name="Tritt A."/>
            <person name="Adam C."/>
            <person name="Daum C."/>
            <person name="Floudas D."/>
            <person name="Sun H."/>
            <person name="Yadav J.S."/>
            <person name="Pangilinan J."/>
            <person name="Larsson K.H."/>
            <person name="Matsuura K."/>
            <person name="Barry K."/>
            <person name="Labutti K."/>
            <person name="Kuo R."/>
            <person name="Ohm R.A."/>
            <person name="Bhattacharya S.S."/>
            <person name="Shirouzu T."/>
            <person name="Yoshinaga Y."/>
            <person name="Martin F.M."/>
            <person name="Grigoriev I.V."/>
            <person name="Hibbett D.S."/>
        </authorList>
    </citation>
    <scope>NUCLEOTIDE SEQUENCE [LARGE SCALE GENOMIC DNA]</scope>
    <source>
        <strain evidence="2 3">CBS 109695</strain>
    </source>
</reference>
<organism evidence="2 3">
    <name type="scientific">Athelia psychrophila</name>
    <dbReference type="NCBI Taxonomy" id="1759441"/>
    <lineage>
        <taxon>Eukaryota</taxon>
        <taxon>Fungi</taxon>
        <taxon>Dikarya</taxon>
        <taxon>Basidiomycota</taxon>
        <taxon>Agaricomycotina</taxon>
        <taxon>Agaricomycetes</taxon>
        <taxon>Agaricomycetidae</taxon>
        <taxon>Atheliales</taxon>
        <taxon>Atheliaceae</taxon>
        <taxon>Athelia</taxon>
    </lineage>
</organism>
<dbReference type="PANTHER" id="PTHR38705">
    <property type="entry name" value="PROTEIN RDS1"/>
    <property type="match status" value="1"/>
</dbReference>
<evidence type="ECO:0000313" key="3">
    <source>
        <dbReference type="Proteomes" id="UP000076532"/>
    </source>
</evidence>
<evidence type="ECO:0008006" key="4">
    <source>
        <dbReference type="Google" id="ProtNLM"/>
    </source>
</evidence>
<gene>
    <name evidence="2" type="ORF">FIBSPDRAFT_911844</name>
</gene>
<name>A0A166GM05_9AGAM</name>
<dbReference type="PANTHER" id="PTHR38705:SF1">
    <property type="entry name" value="PROTEIN RDS1"/>
    <property type="match status" value="1"/>
</dbReference>
<evidence type="ECO:0000313" key="2">
    <source>
        <dbReference type="EMBL" id="KZP17971.1"/>
    </source>
</evidence>
<protein>
    <recommendedName>
        <fullName evidence="4">Rds1 protein</fullName>
    </recommendedName>
</protein>
<dbReference type="AlphaFoldDB" id="A0A166GM05"/>
<proteinExistence type="predicted"/>
<keyword evidence="3" id="KW-1185">Reference proteome</keyword>